<name>T1ENW1_HELRO</name>
<sequence length="250" mass="27799">MWLVAKNSSLLSPDLTLIILHIALKNLRVLGSIGPRTSIHIGKNSIEGRAFPYFFIFSSAALAAAKPHSLLVRFTYRSARVPGTVTSYAKHLPALQGISVHPSGRLPSCAEMPDGFLRTGIEALEKNRQMAVRRAPSNSPNLEESICLDARRKYINLGKLRALRIIVKASWAERQETRPRANLSSESFCICESQLKFYIKDVTFSSPLNEQERNETSMFAPAKMNFYSYILQPPALSDLHLHNGSSAEDG</sequence>
<dbReference type="KEGG" id="hro:HELRODRAFT_159330"/>
<dbReference type="Proteomes" id="UP000015101">
    <property type="component" value="Unassembled WGS sequence"/>
</dbReference>
<accession>T1ENW1</accession>
<dbReference type="EnsemblMetazoa" id="HelroT159330">
    <property type="protein sequence ID" value="HelroP159330"/>
    <property type="gene ID" value="HelroG159330"/>
</dbReference>
<dbReference type="PANTHER" id="PTHR14559:SF11">
    <property type="entry name" value="SECRETED PROTEIN"/>
    <property type="match status" value="1"/>
</dbReference>
<dbReference type="InParanoid" id="T1ENW1"/>
<organism evidence="2 3">
    <name type="scientific">Helobdella robusta</name>
    <name type="common">Californian leech</name>
    <dbReference type="NCBI Taxonomy" id="6412"/>
    <lineage>
        <taxon>Eukaryota</taxon>
        <taxon>Metazoa</taxon>
        <taxon>Spiralia</taxon>
        <taxon>Lophotrochozoa</taxon>
        <taxon>Annelida</taxon>
        <taxon>Clitellata</taxon>
        <taxon>Hirudinea</taxon>
        <taxon>Rhynchobdellida</taxon>
        <taxon>Glossiphoniidae</taxon>
        <taxon>Helobdella</taxon>
    </lineage>
</organism>
<reference evidence="1 3" key="2">
    <citation type="journal article" date="2013" name="Nature">
        <title>Insights into bilaterian evolution from three spiralian genomes.</title>
        <authorList>
            <person name="Simakov O."/>
            <person name="Marletaz F."/>
            <person name="Cho S.J."/>
            <person name="Edsinger-Gonzales E."/>
            <person name="Havlak P."/>
            <person name="Hellsten U."/>
            <person name="Kuo D.H."/>
            <person name="Larsson T."/>
            <person name="Lv J."/>
            <person name="Arendt D."/>
            <person name="Savage R."/>
            <person name="Osoegawa K."/>
            <person name="de Jong P."/>
            <person name="Grimwood J."/>
            <person name="Chapman J.A."/>
            <person name="Shapiro H."/>
            <person name="Aerts A."/>
            <person name="Otillar R.P."/>
            <person name="Terry A.Y."/>
            <person name="Boore J.L."/>
            <person name="Grigoriev I.V."/>
            <person name="Lindberg D.R."/>
            <person name="Seaver E.C."/>
            <person name="Weisblat D.A."/>
            <person name="Putnam N.H."/>
            <person name="Rokhsar D.S."/>
        </authorList>
    </citation>
    <scope>NUCLEOTIDE SEQUENCE</scope>
</reference>
<dbReference type="GeneID" id="20198261"/>
<dbReference type="eggNOG" id="ENOG502RTB2">
    <property type="taxonomic scope" value="Eukaryota"/>
</dbReference>
<protein>
    <submittedName>
        <fullName evidence="1 2">Uncharacterized protein</fullName>
    </submittedName>
</protein>
<evidence type="ECO:0000313" key="1">
    <source>
        <dbReference type="EMBL" id="ESO12747.1"/>
    </source>
</evidence>
<evidence type="ECO:0000313" key="2">
    <source>
        <dbReference type="EnsemblMetazoa" id="HelroP159330"/>
    </source>
</evidence>
<proteinExistence type="predicted"/>
<dbReference type="AlphaFoldDB" id="T1ENW1"/>
<reference evidence="3" key="1">
    <citation type="submission" date="2012-12" db="EMBL/GenBank/DDBJ databases">
        <authorList>
            <person name="Hellsten U."/>
            <person name="Grimwood J."/>
            <person name="Chapman J.A."/>
            <person name="Shapiro H."/>
            <person name="Aerts A."/>
            <person name="Otillar R.P."/>
            <person name="Terry A.Y."/>
            <person name="Boore J.L."/>
            <person name="Simakov O."/>
            <person name="Marletaz F."/>
            <person name="Cho S.-J."/>
            <person name="Edsinger-Gonzales E."/>
            <person name="Havlak P."/>
            <person name="Kuo D.-H."/>
            <person name="Larsson T."/>
            <person name="Lv J."/>
            <person name="Arendt D."/>
            <person name="Savage R."/>
            <person name="Osoegawa K."/>
            <person name="de Jong P."/>
            <person name="Lindberg D.R."/>
            <person name="Seaver E.C."/>
            <person name="Weisblat D.A."/>
            <person name="Putnam N.H."/>
            <person name="Grigoriev I.V."/>
            <person name="Rokhsar D.S."/>
        </authorList>
    </citation>
    <scope>NUCLEOTIDE SEQUENCE</scope>
</reference>
<evidence type="ECO:0000313" key="3">
    <source>
        <dbReference type="Proteomes" id="UP000015101"/>
    </source>
</evidence>
<dbReference type="OrthoDB" id="10220336at2759"/>
<dbReference type="EMBL" id="AMQM01000224">
    <property type="status" value="NOT_ANNOTATED_CDS"/>
    <property type="molecule type" value="Genomic_DNA"/>
</dbReference>
<reference evidence="2" key="3">
    <citation type="submission" date="2015-06" db="UniProtKB">
        <authorList>
            <consortium name="EnsemblMetazoa"/>
        </authorList>
    </citation>
    <scope>IDENTIFICATION</scope>
</reference>
<dbReference type="HOGENOM" id="CLU_083723_0_0_1"/>
<dbReference type="EMBL" id="KB095811">
    <property type="protein sequence ID" value="ESO12747.1"/>
    <property type="molecule type" value="Genomic_DNA"/>
</dbReference>
<dbReference type="CTD" id="20198261"/>
<dbReference type="RefSeq" id="XP_009009467.1">
    <property type="nucleotide sequence ID" value="XM_009011219.1"/>
</dbReference>
<keyword evidence="3" id="KW-1185">Reference proteome</keyword>
<gene>
    <name evidence="2" type="primary">20198261</name>
    <name evidence="1" type="ORF">HELRODRAFT_159330</name>
</gene>
<dbReference type="PANTHER" id="PTHR14559">
    <property type="entry name" value="CASPASE RECRUITMENT DOMAIN FAMILY"/>
    <property type="match status" value="1"/>
</dbReference>